<dbReference type="CDD" id="cd04511">
    <property type="entry name" value="NUDIX_Hydrolase"/>
    <property type="match status" value="1"/>
</dbReference>
<dbReference type="STRING" id="643674.PAEH1_05845"/>
<dbReference type="InterPro" id="IPR000086">
    <property type="entry name" value="NUDIX_hydrolase_dom"/>
</dbReference>
<dbReference type="PROSITE" id="PS00893">
    <property type="entry name" value="NUDIX_BOX"/>
    <property type="match status" value="1"/>
</dbReference>
<reference evidence="4 5" key="1">
    <citation type="submission" date="2017-01" db="EMBL/GenBank/DDBJ databases">
        <title>Complete Genome Sequence of Paenalcaligenes hominis, Isolated from a paraplegic Patient with neurogenic bladder.</title>
        <authorList>
            <person name="Mukhopadhyay R."/>
            <person name="Joaquin J."/>
            <person name="Hogue R."/>
            <person name="Kilaru A."/>
            <person name="Jospin G."/>
            <person name="Mars K."/>
            <person name="Eisen J.A."/>
            <person name="Chaturvedi V."/>
        </authorList>
    </citation>
    <scope>NUCLEOTIDE SEQUENCE [LARGE SCALE GENOMIC DNA]</scope>
    <source>
        <strain evidence="4 5">15S00501</strain>
    </source>
</reference>
<dbReference type="InterPro" id="IPR020084">
    <property type="entry name" value="NUDIX_hydrolase_CS"/>
</dbReference>
<dbReference type="InterPro" id="IPR029401">
    <property type="entry name" value="Nudix_N"/>
</dbReference>
<name>A0A1U9JZM9_9BURK</name>
<evidence type="ECO:0000256" key="2">
    <source>
        <dbReference type="ARBA" id="ARBA00022801"/>
    </source>
</evidence>
<dbReference type="GO" id="GO:0016787">
    <property type="term" value="F:hydrolase activity"/>
    <property type="evidence" value="ECO:0007669"/>
    <property type="project" value="UniProtKB-KW"/>
</dbReference>
<dbReference type="OrthoDB" id="5417595at2"/>
<keyword evidence="2 4" id="KW-0378">Hydrolase</keyword>
<accession>A0A1U9JZM9</accession>
<dbReference type="Gene3D" id="2.20.70.10">
    <property type="match status" value="1"/>
</dbReference>
<evidence type="ECO:0000313" key="5">
    <source>
        <dbReference type="Proteomes" id="UP000189369"/>
    </source>
</evidence>
<protein>
    <submittedName>
        <fullName evidence="4">NUDIX hydrolase</fullName>
    </submittedName>
</protein>
<sequence>MTKPSEFYFPCPRTITYCTQCANPLARIIPPDDNRVRDVCLQCGAVHYQNPRNVVGIVPIWENKILLCKRAIEPRANTWTLPAGFMELKESTSEGALREADEEAGIAGVELGQLFTLIDVPNAGQVHIYYLAKVTDPALNPGPESLEAAYFEFDAIPWDNLSFRTVSSTIEHFLADHQRGQFDIHYYSLNENL</sequence>
<evidence type="ECO:0000313" key="4">
    <source>
        <dbReference type="EMBL" id="AQS51211.1"/>
    </source>
</evidence>
<proteinExistence type="predicted"/>
<dbReference type="SUPFAM" id="SSF55811">
    <property type="entry name" value="Nudix"/>
    <property type="match status" value="1"/>
</dbReference>
<comment type="cofactor">
    <cofactor evidence="1">
        <name>Mg(2+)</name>
        <dbReference type="ChEBI" id="CHEBI:18420"/>
    </cofactor>
</comment>
<dbReference type="Proteomes" id="UP000189369">
    <property type="component" value="Chromosome"/>
</dbReference>
<dbReference type="InterPro" id="IPR015797">
    <property type="entry name" value="NUDIX_hydrolase-like_dom_sf"/>
</dbReference>
<dbReference type="Pfam" id="PF00293">
    <property type="entry name" value="NUDIX"/>
    <property type="match status" value="1"/>
</dbReference>
<evidence type="ECO:0000256" key="1">
    <source>
        <dbReference type="ARBA" id="ARBA00001946"/>
    </source>
</evidence>
<dbReference type="EMBL" id="CP019697">
    <property type="protein sequence ID" value="AQS51211.1"/>
    <property type="molecule type" value="Genomic_DNA"/>
</dbReference>
<evidence type="ECO:0000259" key="3">
    <source>
        <dbReference type="PROSITE" id="PS51462"/>
    </source>
</evidence>
<dbReference type="KEGG" id="phn:PAEH1_05845"/>
<dbReference type="PROSITE" id="PS51462">
    <property type="entry name" value="NUDIX"/>
    <property type="match status" value="1"/>
</dbReference>
<dbReference type="AlphaFoldDB" id="A0A1U9JZM9"/>
<dbReference type="PANTHER" id="PTHR43222:SF2">
    <property type="entry name" value="NUDIX HYDROLASE 23, CHLOROPLASTIC"/>
    <property type="match status" value="1"/>
</dbReference>
<gene>
    <name evidence="4" type="ORF">PAEH1_05845</name>
</gene>
<dbReference type="Pfam" id="PF14803">
    <property type="entry name" value="Zn_ribbon_Nudix"/>
    <property type="match status" value="1"/>
</dbReference>
<dbReference type="PANTHER" id="PTHR43222">
    <property type="entry name" value="NUDIX HYDROLASE 23"/>
    <property type="match status" value="1"/>
</dbReference>
<dbReference type="Gene3D" id="3.90.79.10">
    <property type="entry name" value="Nucleoside Triphosphate Pyrophosphohydrolase"/>
    <property type="match status" value="1"/>
</dbReference>
<organism evidence="4 5">
    <name type="scientific">Paenalcaligenes hominis</name>
    <dbReference type="NCBI Taxonomy" id="643674"/>
    <lineage>
        <taxon>Bacteria</taxon>
        <taxon>Pseudomonadati</taxon>
        <taxon>Pseudomonadota</taxon>
        <taxon>Betaproteobacteria</taxon>
        <taxon>Burkholderiales</taxon>
        <taxon>Alcaligenaceae</taxon>
        <taxon>Paenalcaligenes</taxon>
    </lineage>
</organism>
<feature type="domain" description="Nudix hydrolase" evidence="3">
    <location>
        <begin position="50"/>
        <end position="174"/>
    </location>
</feature>